<comment type="catalytic activity">
    <reaction evidence="7 9 10">
        <text>2-(2-carboxy-4-methylthiazol-5-yl)ethyl phosphate + 4-amino-2-methyl-5-(diphosphooxymethyl)pyrimidine + 2 H(+) = thiamine phosphate + CO2 + diphosphate</text>
        <dbReference type="Rhea" id="RHEA:47848"/>
        <dbReference type="ChEBI" id="CHEBI:15378"/>
        <dbReference type="ChEBI" id="CHEBI:16526"/>
        <dbReference type="ChEBI" id="CHEBI:33019"/>
        <dbReference type="ChEBI" id="CHEBI:37575"/>
        <dbReference type="ChEBI" id="CHEBI:57841"/>
        <dbReference type="ChEBI" id="CHEBI:62890"/>
        <dbReference type="EC" id="2.5.1.3"/>
    </reaction>
</comment>
<dbReference type="EMBL" id="JBHSYQ010000016">
    <property type="protein sequence ID" value="MFC6999685.1"/>
    <property type="molecule type" value="Genomic_DNA"/>
</dbReference>
<evidence type="ECO:0000256" key="9">
    <source>
        <dbReference type="HAMAP-Rule" id="MF_00097"/>
    </source>
</evidence>
<evidence type="ECO:0000256" key="4">
    <source>
        <dbReference type="ARBA" id="ARBA00022842"/>
    </source>
</evidence>
<evidence type="ECO:0000256" key="2">
    <source>
        <dbReference type="ARBA" id="ARBA00022679"/>
    </source>
</evidence>
<dbReference type="PANTHER" id="PTHR20857">
    <property type="entry name" value="THIAMINE-PHOSPHATE PYROPHOSPHORYLASE"/>
    <property type="match status" value="1"/>
</dbReference>
<dbReference type="SUPFAM" id="SSF51391">
    <property type="entry name" value="Thiamin phosphate synthase"/>
    <property type="match status" value="1"/>
</dbReference>
<protein>
    <recommendedName>
        <fullName evidence="9">Thiamine-phosphate synthase</fullName>
        <shortName evidence="9">TP synthase</shortName>
        <shortName evidence="9">TPS</shortName>
        <ecNumber evidence="9">2.5.1.3</ecNumber>
    </recommendedName>
    <alternativeName>
        <fullName evidence="9">Thiamine-phosphate pyrophosphorylase</fullName>
        <shortName evidence="9">TMP pyrophosphorylase</shortName>
        <shortName evidence="9">TMP-PPase</shortName>
    </alternativeName>
</protein>
<comment type="similarity">
    <text evidence="9 10">Belongs to the thiamine-phosphate synthase family.</text>
</comment>
<evidence type="ECO:0000313" key="13">
    <source>
        <dbReference type="EMBL" id="MFC6999685.1"/>
    </source>
</evidence>
<comment type="catalytic activity">
    <reaction evidence="6 9 10">
        <text>4-methyl-5-(2-phosphooxyethyl)-thiazole + 4-amino-2-methyl-5-(diphosphooxymethyl)pyrimidine + H(+) = thiamine phosphate + diphosphate</text>
        <dbReference type="Rhea" id="RHEA:22328"/>
        <dbReference type="ChEBI" id="CHEBI:15378"/>
        <dbReference type="ChEBI" id="CHEBI:33019"/>
        <dbReference type="ChEBI" id="CHEBI:37575"/>
        <dbReference type="ChEBI" id="CHEBI:57841"/>
        <dbReference type="ChEBI" id="CHEBI:58296"/>
        <dbReference type="EC" id="2.5.1.3"/>
    </reaction>
</comment>
<keyword evidence="4 9" id="KW-0460">Magnesium</keyword>
<evidence type="ECO:0000256" key="11">
    <source>
        <dbReference type="RuleBase" id="RU004253"/>
    </source>
</evidence>
<gene>
    <name evidence="9 13" type="primary">thiE</name>
    <name evidence="13" type="ORF">ACFQHR_18765</name>
</gene>
<comment type="caution">
    <text evidence="13">The sequence shown here is derived from an EMBL/GenBank/DDBJ whole genome shotgun (WGS) entry which is preliminary data.</text>
</comment>
<dbReference type="HAMAP" id="MF_00097">
    <property type="entry name" value="TMP_synthase"/>
    <property type="match status" value="1"/>
</dbReference>
<comment type="caution">
    <text evidence="9">Lacks conserved residue(s) required for the propagation of feature annotation.</text>
</comment>
<keyword evidence="2 9" id="KW-0808">Transferase</keyword>
<dbReference type="EC" id="2.5.1.3" evidence="9"/>
<evidence type="ECO:0000259" key="12">
    <source>
        <dbReference type="Pfam" id="PF02581"/>
    </source>
</evidence>
<keyword evidence="14" id="KW-1185">Reference proteome</keyword>
<dbReference type="NCBIfam" id="TIGR00693">
    <property type="entry name" value="thiE"/>
    <property type="match status" value="1"/>
</dbReference>
<evidence type="ECO:0000256" key="10">
    <source>
        <dbReference type="RuleBase" id="RU003826"/>
    </source>
</evidence>
<feature type="binding site" evidence="9">
    <location>
        <begin position="138"/>
        <end position="140"/>
    </location>
    <ligand>
        <name>2-[(2R,5Z)-2-carboxy-4-methylthiazol-5(2H)-ylidene]ethyl phosphate</name>
        <dbReference type="ChEBI" id="CHEBI:62899"/>
    </ligand>
</feature>
<dbReference type="InterPro" id="IPR036206">
    <property type="entry name" value="ThiamineP_synth_sf"/>
</dbReference>
<organism evidence="13 14">
    <name type="scientific">Rufibacter roseus</name>
    <dbReference type="NCBI Taxonomy" id="1567108"/>
    <lineage>
        <taxon>Bacteria</taxon>
        <taxon>Pseudomonadati</taxon>
        <taxon>Bacteroidota</taxon>
        <taxon>Cytophagia</taxon>
        <taxon>Cytophagales</taxon>
        <taxon>Hymenobacteraceae</taxon>
        <taxon>Rufibacter</taxon>
    </lineage>
</organism>
<keyword evidence="3 9" id="KW-0479">Metal-binding</keyword>
<feature type="binding site" evidence="9">
    <location>
        <position position="141"/>
    </location>
    <ligand>
        <name>4-amino-2-methyl-5-(diphosphooxymethyl)pyrimidine</name>
        <dbReference type="ChEBI" id="CHEBI:57841"/>
    </ligand>
</feature>
<evidence type="ECO:0000256" key="3">
    <source>
        <dbReference type="ARBA" id="ARBA00022723"/>
    </source>
</evidence>
<comment type="function">
    <text evidence="9">Condenses 4-methyl-5-(beta-hydroxyethyl)thiazole monophosphate (THZ-P) and 2-methyl-4-amino-5-hydroxymethyl pyrimidine pyrophosphate (HMP-PP) to form thiamine monophosphate (TMP).</text>
</comment>
<accession>A0ABW2DPV0</accession>
<dbReference type="RefSeq" id="WP_066620880.1">
    <property type="nucleotide sequence ID" value="NZ_JBHSYQ010000016.1"/>
</dbReference>
<dbReference type="Gene3D" id="3.20.20.70">
    <property type="entry name" value="Aldolase class I"/>
    <property type="match status" value="1"/>
</dbReference>
<dbReference type="GO" id="GO:0004789">
    <property type="term" value="F:thiamine-phosphate diphosphorylase activity"/>
    <property type="evidence" value="ECO:0007669"/>
    <property type="project" value="UniProtKB-EC"/>
</dbReference>
<evidence type="ECO:0000256" key="1">
    <source>
        <dbReference type="ARBA" id="ARBA00005165"/>
    </source>
</evidence>
<evidence type="ECO:0000256" key="8">
    <source>
        <dbReference type="ARBA" id="ARBA00047883"/>
    </source>
</evidence>
<evidence type="ECO:0000256" key="5">
    <source>
        <dbReference type="ARBA" id="ARBA00022977"/>
    </source>
</evidence>
<dbReference type="CDD" id="cd00564">
    <property type="entry name" value="TMP_TenI"/>
    <property type="match status" value="1"/>
</dbReference>
<dbReference type="Proteomes" id="UP001596405">
    <property type="component" value="Unassembled WGS sequence"/>
</dbReference>
<dbReference type="InterPro" id="IPR022998">
    <property type="entry name" value="ThiamineP_synth_TenI"/>
</dbReference>
<feature type="binding site" evidence="9">
    <location>
        <position position="93"/>
    </location>
    <ligand>
        <name>Mg(2+)</name>
        <dbReference type="ChEBI" id="CHEBI:18420"/>
    </ligand>
</feature>
<comment type="cofactor">
    <cofactor evidence="9">
        <name>Mg(2+)</name>
        <dbReference type="ChEBI" id="CHEBI:18420"/>
    </cofactor>
    <text evidence="9">Binds 1 Mg(2+) ion per subunit.</text>
</comment>
<feature type="binding site" evidence="9">
    <location>
        <begin position="41"/>
        <end position="45"/>
    </location>
    <ligand>
        <name>4-amino-2-methyl-5-(diphosphooxymethyl)pyrimidine</name>
        <dbReference type="ChEBI" id="CHEBI:57841"/>
    </ligand>
</feature>
<comment type="catalytic activity">
    <reaction evidence="8 9 10">
        <text>2-[(2R,5Z)-2-carboxy-4-methylthiazol-5(2H)-ylidene]ethyl phosphate + 4-amino-2-methyl-5-(diphosphooxymethyl)pyrimidine + 2 H(+) = thiamine phosphate + CO2 + diphosphate</text>
        <dbReference type="Rhea" id="RHEA:47844"/>
        <dbReference type="ChEBI" id="CHEBI:15378"/>
        <dbReference type="ChEBI" id="CHEBI:16526"/>
        <dbReference type="ChEBI" id="CHEBI:33019"/>
        <dbReference type="ChEBI" id="CHEBI:37575"/>
        <dbReference type="ChEBI" id="CHEBI:57841"/>
        <dbReference type="ChEBI" id="CHEBI:62899"/>
        <dbReference type="EC" id="2.5.1.3"/>
    </reaction>
</comment>
<dbReference type="Pfam" id="PF02581">
    <property type="entry name" value="TMP-TENI"/>
    <property type="match status" value="1"/>
</dbReference>
<keyword evidence="5 9" id="KW-0784">Thiamine biosynthesis</keyword>
<dbReference type="InterPro" id="IPR034291">
    <property type="entry name" value="TMP_synthase"/>
</dbReference>
<feature type="binding site" evidence="9">
    <location>
        <position position="73"/>
    </location>
    <ligand>
        <name>4-amino-2-methyl-5-(diphosphooxymethyl)pyrimidine</name>
        <dbReference type="ChEBI" id="CHEBI:57841"/>
    </ligand>
</feature>
<feature type="domain" description="Thiamine phosphate synthase/TenI" evidence="12">
    <location>
        <begin position="11"/>
        <end position="192"/>
    </location>
</feature>
<evidence type="ECO:0000256" key="7">
    <source>
        <dbReference type="ARBA" id="ARBA00047851"/>
    </source>
</evidence>
<feature type="binding site" evidence="9">
    <location>
        <position position="112"/>
    </location>
    <ligand>
        <name>4-amino-2-methyl-5-(diphosphooxymethyl)pyrimidine</name>
        <dbReference type="ChEBI" id="CHEBI:57841"/>
    </ligand>
</feature>
<proteinExistence type="inferred from homology"/>
<evidence type="ECO:0000256" key="6">
    <source>
        <dbReference type="ARBA" id="ARBA00047334"/>
    </source>
</evidence>
<feature type="binding site" evidence="9">
    <location>
        <position position="74"/>
    </location>
    <ligand>
        <name>Mg(2+)</name>
        <dbReference type="ChEBI" id="CHEBI:18420"/>
    </ligand>
</feature>
<sequence length="213" mass="22966">MNTNPDFPYRLYLVTDEKACLGRDFFQVVEAAVKGGVDLVQIREKELSEAAFLEKTLRLRELLDQYEVPLVVNDNLGVAQQSSAAGIHVGNNDTSPQQIRNAWAGCGILGYSLEDETQLQLPHAQLADYIALSPVFATPTKTNTIIEWGLEGVSRIRSLIAKPLVAIGRVNADNAAGLVQAGADCLAVVSAILSAPDPAKAAEDIRNQIEKAL</sequence>
<name>A0ABW2DPV0_9BACT</name>
<evidence type="ECO:0000313" key="14">
    <source>
        <dbReference type="Proteomes" id="UP001596405"/>
    </source>
</evidence>
<dbReference type="InterPro" id="IPR013785">
    <property type="entry name" value="Aldolase_TIM"/>
</dbReference>
<comment type="pathway">
    <text evidence="1 9 11">Cofactor biosynthesis; thiamine diphosphate biosynthesis; thiamine phosphate from 4-amino-2-methyl-5-diphosphomethylpyrimidine and 4-methyl-5-(2-phosphoethyl)-thiazole: step 1/1.</text>
</comment>
<dbReference type="PANTHER" id="PTHR20857:SF23">
    <property type="entry name" value="THIAMINE BIOSYNTHETIC BIFUNCTIONAL ENZYME"/>
    <property type="match status" value="1"/>
</dbReference>
<reference evidence="14" key="1">
    <citation type="journal article" date="2019" name="Int. J. Syst. Evol. Microbiol.">
        <title>The Global Catalogue of Microorganisms (GCM) 10K type strain sequencing project: providing services to taxonomists for standard genome sequencing and annotation.</title>
        <authorList>
            <consortium name="The Broad Institute Genomics Platform"/>
            <consortium name="The Broad Institute Genome Sequencing Center for Infectious Disease"/>
            <person name="Wu L."/>
            <person name="Ma J."/>
        </authorList>
    </citation>
    <scope>NUCLEOTIDE SEQUENCE [LARGE SCALE GENOMIC DNA]</scope>
    <source>
        <strain evidence="14">CGMCC 4.7393</strain>
    </source>
</reference>
<feature type="binding site" evidence="9">
    <location>
        <begin position="189"/>
        <end position="190"/>
    </location>
    <ligand>
        <name>2-[(2R,5Z)-2-carboxy-4-methylthiazol-5(2H)-ylidene]ethyl phosphate</name>
        <dbReference type="ChEBI" id="CHEBI:62899"/>
    </ligand>
</feature>